<keyword evidence="1" id="KW-0614">Plasmid</keyword>
<organism evidence="1 2">
    <name type="scientific">Paracoccus denitrificans (strain Pd 1222)</name>
    <dbReference type="NCBI Taxonomy" id="318586"/>
    <lineage>
        <taxon>Bacteria</taxon>
        <taxon>Pseudomonadati</taxon>
        <taxon>Pseudomonadota</taxon>
        <taxon>Alphaproteobacteria</taxon>
        <taxon>Rhodobacterales</taxon>
        <taxon>Paracoccaceae</taxon>
        <taxon>Paracoccus</taxon>
    </lineage>
</organism>
<evidence type="ECO:0000313" key="1">
    <source>
        <dbReference type="EMBL" id="ABL72779.1"/>
    </source>
</evidence>
<dbReference type="EMBL" id="CP000491">
    <property type="protein sequence ID" value="ABL72779.1"/>
    <property type="molecule type" value="Genomic_DNA"/>
</dbReference>
<protein>
    <submittedName>
        <fullName evidence="1">Uncharacterized protein</fullName>
    </submittedName>
</protein>
<keyword evidence="2" id="KW-1185">Reference proteome</keyword>
<accession>A1BB85</accession>
<geneLocation type="plasmid" evidence="2">
    <name>pPD1222</name>
</geneLocation>
<name>A1BB85_PARDP</name>
<dbReference type="EnsemblBacteria" id="ABL72779">
    <property type="protein sequence ID" value="ABL72779"/>
    <property type="gene ID" value="Pden_4718"/>
</dbReference>
<gene>
    <name evidence="1" type="ordered locus">Pden_4718</name>
</gene>
<dbReference type="KEGG" id="pde:Pden_4718"/>
<evidence type="ECO:0000313" key="2">
    <source>
        <dbReference type="Proteomes" id="UP000000361"/>
    </source>
</evidence>
<reference evidence="2" key="1">
    <citation type="submission" date="2006-12" db="EMBL/GenBank/DDBJ databases">
        <title>Complete sequence of plasmid 1 of Paracoccus denitrificans PD1222.</title>
        <authorList>
            <person name="Copeland A."/>
            <person name="Lucas S."/>
            <person name="Lapidus A."/>
            <person name="Barry K."/>
            <person name="Detter J.C."/>
            <person name="Glavina del Rio T."/>
            <person name="Hammon N."/>
            <person name="Israni S."/>
            <person name="Dalin E."/>
            <person name="Tice H."/>
            <person name="Pitluck S."/>
            <person name="Munk A.C."/>
            <person name="Brettin T."/>
            <person name="Bruce D."/>
            <person name="Han C."/>
            <person name="Tapia R."/>
            <person name="Gilna P."/>
            <person name="Schmutz J."/>
            <person name="Larimer F."/>
            <person name="Land M."/>
            <person name="Hauser L."/>
            <person name="Kyrpides N."/>
            <person name="Lykidis A."/>
            <person name="Spiro S."/>
            <person name="Richardson D.J."/>
            <person name="Moir J.W.B."/>
            <person name="Ferguson S.J."/>
            <person name="van Spanning R.J.M."/>
            <person name="Richardson P."/>
        </authorList>
    </citation>
    <scope>NUCLEOTIDE SEQUENCE [LARGE SCALE GENOMIC DNA]</scope>
    <source>
        <strain evidence="2">Pd 1222</strain>
        <plasmid evidence="2">pPD1222</plasmid>
    </source>
</reference>
<dbReference type="HOGENOM" id="CLU_2555203_0_0_5"/>
<proteinExistence type="predicted"/>
<dbReference type="Proteomes" id="UP000000361">
    <property type="component" value="Chromosome 1"/>
</dbReference>
<sequence>MPPGLSRRCWSSAWPWPGRFTAFRASCRVPLRVPPILLKRHEFSGAAWPVLSTGQYPPGRRDVAPDKFSWEPSLILHSSVED</sequence>
<dbReference type="AlphaFoldDB" id="A1BB85"/>